<evidence type="ECO:0000259" key="1">
    <source>
        <dbReference type="Pfam" id="PF11716"/>
    </source>
</evidence>
<keyword evidence="3" id="KW-1185">Reference proteome</keyword>
<evidence type="ECO:0000313" key="2">
    <source>
        <dbReference type="EMBL" id="MDO8106926.1"/>
    </source>
</evidence>
<sequence>MTTPEAELFCTAAVAFAATVARVPADAWQRPGLGEWDVRELVAHTGRAVLTVETYLMPEPGPVALTDPVDYLRTLTGAADPDQRAAADAAVAERGRQAAAVLGDQPAVTVAGQVSRVCALVRGAPEGSTVRTPAGIMPLTAYLPTRVFELAVHTLDLCRAVGLQPPADLASAVAASTELAGRLAARRWDAAELLLLLTGRDVTPRPRVL</sequence>
<dbReference type="GO" id="GO:0016853">
    <property type="term" value="F:isomerase activity"/>
    <property type="evidence" value="ECO:0007669"/>
    <property type="project" value="UniProtKB-KW"/>
</dbReference>
<dbReference type="SUPFAM" id="SSF109854">
    <property type="entry name" value="DinB/YfiT-like putative metalloenzymes"/>
    <property type="match status" value="1"/>
</dbReference>
<dbReference type="InterPro" id="IPR024344">
    <property type="entry name" value="MDMPI_metal-binding"/>
</dbReference>
<organism evidence="2 3">
    <name type="scientific">Actinotalea lenta</name>
    <dbReference type="NCBI Taxonomy" id="3064654"/>
    <lineage>
        <taxon>Bacteria</taxon>
        <taxon>Bacillati</taxon>
        <taxon>Actinomycetota</taxon>
        <taxon>Actinomycetes</taxon>
        <taxon>Micrococcales</taxon>
        <taxon>Cellulomonadaceae</taxon>
        <taxon>Actinotalea</taxon>
    </lineage>
</organism>
<evidence type="ECO:0000313" key="3">
    <source>
        <dbReference type="Proteomes" id="UP001232536"/>
    </source>
</evidence>
<comment type="caution">
    <text evidence="2">The sequence shown here is derived from an EMBL/GenBank/DDBJ whole genome shotgun (WGS) entry which is preliminary data.</text>
</comment>
<proteinExistence type="predicted"/>
<feature type="domain" description="Mycothiol-dependent maleylpyruvate isomerase metal-binding" evidence="1">
    <location>
        <begin position="12"/>
        <end position="157"/>
    </location>
</feature>
<gene>
    <name evidence="2" type="ORF">Q6348_06915</name>
</gene>
<dbReference type="EMBL" id="JAUQYP010000001">
    <property type="protein sequence ID" value="MDO8106926.1"/>
    <property type="molecule type" value="Genomic_DNA"/>
</dbReference>
<dbReference type="Gene3D" id="1.20.120.450">
    <property type="entry name" value="dinb family like domain"/>
    <property type="match status" value="1"/>
</dbReference>
<dbReference type="InterPro" id="IPR034660">
    <property type="entry name" value="DinB/YfiT-like"/>
</dbReference>
<name>A0ABT9D8Y9_9CELL</name>
<dbReference type="Proteomes" id="UP001232536">
    <property type="component" value="Unassembled WGS sequence"/>
</dbReference>
<keyword evidence="2" id="KW-0413">Isomerase</keyword>
<dbReference type="Pfam" id="PF11716">
    <property type="entry name" value="MDMPI_N"/>
    <property type="match status" value="1"/>
</dbReference>
<reference evidence="2 3" key="1">
    <citation type="submission" date="2023-07" db="EMBL/GenBank/DDBJ databases">
        <title>Description of novel actinomycetes strains, isolated from tidal flat sediment.</title>
        <authorList>
            <person name="Lu C."/>
        </authorList>
    </citation>
    <scope>NUCLEOTIDE SEQUENCE [LARGE SCALE GENOMIC DNA]</scope>
    <source>
        <strain evidence="2 3">SYSU T00b441</strain>
    </source>
</reference>
<accession>A0ABT9D8Y9</accession>
<protein>
    <submittedName>
        <fullName evidence="2">Maleylpyruvate isomerase N-terminal domain-containing protein</fullName>
    </submittedName>
</protein>
<dbReference type="RefSeq" id="WP_304600562.1">
    <property type="nucleotide sequence ID" value="NZ_JAUQYO010000001.1"/>
</dbReference>